<comment type="caution">
    <text evidence="1">The sequence shown here is derived from an EMBL/GenBank/DDBJ whole genome shotgun (WGS) entry which is preliminary data.</text>
</comment>
<dbReference type="EMBL" id="JAJEQW010000018">
    <property type="protein sequence ID" value="MCC2243287.1"/>
    <property type="molecule type" value="Genomic_DNA"/>
</dbReference>
<dbReference type="RefSeq" id="WP_227710753.1">
    <property type="nucleotide sequence ID" value="NZ_JAJEQW010000018.1"/>
</dbReference>
<evidence type="ECO:0000313" key="1">
    <source>
        <dbReference type="EMBL" id="MCC2243287.1"/>
    </source>
</evidence>
<proteinExistence type="predicted"/>
<protein>
    <submittedName>
        <fullName evidence="1">Uncharacterized protein</fullName>
    </submittedName>
</protein>
<dbReference type="AlphaFoldDB" id="A0AAW4WNA0"/>
<evidence type="ECO:0000313" key="2">
    <source>
        <dbReference type="Proteomes" id="UP001198893"/>
    </source>
</evidence>
<name>A0AAW4WNA0_9FIRM</name>
<accession>A0AAW4WNA0</accession>
<organism evidence="1 2">
    <name type="scientific">Roseburia amylophila</name>
    <dbReference type="NCBI Taxonomy" id="2981794"/>
    <lineage>
        <taxon>Bacteria</taxon>
        <taxon>Bacillati</taxon>
        <taxon>Bacillota</taxon>
        <taxon>Clostridia</taxon>
        <taxon>Lachnospirales</taxon>
        <taxon>Lachnospiraceae</taxon>
        <taxon>Roseburia</taxon>
    </lineage>
</organism>
<sequence>MEQPATLTQGCVSEAQLEHGCDFAPVAGTAIFLKECLAALTGECRIHNRRTTAAFRQSNRKDRFCQKKRSPEITTHSDFTQHSFLYMLYFKKVKNKSLSPSNFNKKRCSKSSFLLSLHL</sequence>
<dbReference type="Proteomes" id="UP001198893">
    <property type="component" value="Unassembled WGS sequence"/>
</dbReference>
<gene>
    <name evidence="1" type="ORF">LKD47_13470</name>
</gene>
<reference evidence="1" key="1">
    <citation type="submission" date="2021-10" db="EMBL/GenBank/DDBJ databases">
        <title>Anaerobic single-cell dispensing facilitates the cultivation of human gut bacteria.</title>
        <authorList>
            <person name="Afrizal A."/>
        </authorList>
    </citation>
    <scope>NUCLEOTIDE SEQUENCE</scope>
    <source>
        <strain evidence="1">CLA-AA-H204</strain>
    </source>
</reference>